<dbReference type="Gene3D" id="6.10.250.690">
    <property type="match status" value="1"/>
</dbReference>
<dbReference type="PROSITE" id="PS51755">
    <property type="entry name" value="OMPR_PHOB"/>
    <property type="match status" value="1"/>
</dbReference>
<dbReference type="GO" id="GO:0000976">
    <property type="term" value="F:transcription cis-regulatory region binding"/>
    <property type="evidence" value="ECO:0007669"/>
    <property type="project" value="TreeGrafter"/>
</dbReference>
<keyword evidence="11" id="KW-1185">Reference proteome</keyword>
<dbReference type="InterPro" id="IPR001867">
    <property type="entry name" value="OmpR/PhoB-type_DNA-bd"/>
</dbReference>
<dbReference type="InterPro" id="IPR039420">
    <property type="entry name" value="WalR-like"/>
</dbReference>
<dbReference type="CDD" id="cd17574">
    <property type="entry name" value="REC_OmpR"/>
    <property type="match status" value="1"/>
</dbReference>
<dbReference type="InterPro" id="IPR011006">
    <property type="entry name" value="CheY-like_superfamily"/>
</dbReference>
<feature type="domain" description="OmpR/PhoB-type" evidence="9">
    <location>
        <begin position="129"/>
        <end position="228"/>
    </location>
</feature>
<evidence type="ECO:0000256" key="3">
    <source>
        <dbReference type="ARBA" id="ARBA00023015"/>
    </source>
</evidence>
<evidence type="ECO:0000313" key="11">
    <source>
        <dbReference type="Proteomes" id="UP000054375"/>
    </source>
</evidence>
<dbReference type="PROSITE" id="PS50110">
    <property type="entry name" value="RESPONSE_REGULATORY"/>
    <property type="match status" value="1"/>
</dbReference>
<evidence type="ECO:0000256" key="1">
    <source>
        <dbReference type="ARBA" id="ARBA00022553"/>
    </source>
</evidence>
<dbReference type="Proteomes" id="UP000054375">
    <property type="component" value="Unassembled WGS sequence"/>
</dbReference>
<dbReference type="AlphaFoldDB" id="A0A117R158"/>
<protein>
    <submittedName>
        <fullName evidence="10">XRE family transcriptional regulator</fullName>
    </submittedName>
</protein>
<evidence type="ECO:0000259" key="9">
    <source>
        <dbReference type="PROSITE" id="PS51755"/>
    </source>
</evidence>
<feature type="modified residue" description="4-aspartylphosphate" evidence="6">
    <location>
        <position position="53"/>
    </location>
</feature>
<accession>A0A117R158</accession>
<evidence type="ECO:0000256" key="4">
    <source>
        <dbReference type="ARBA" id="ARBA00023125"/>
    </source>
</evidence>
<dbReference type="SUPFAM" id="SSF52172">
    <property type="entry name" value="CheY-like"/>
    <property type="match status" value="1"/>
</dbReference>
<dbReference type="InterPro" id="IPR016032">
    <property type="entry name" value="Sig_transdc_resp-reg_C-effctor"/>
</dbReference>
<dbReference type="GO" id="GO:0032993">
    <property type="term" value="C:protein-DNA complex"/>
    <property type="evidence" value="ECO:0007669"/>
    <property type="project" value="TreeGrafter"/>
</dbReference>
<dbReference type="SMART" id="SM00448">
    <property type="entry name" value="REC"/>
    <property type="match status" value="1"/>
</dbReference>
<feature type="domain" description="Response regulatory" evidence="8">
    <location>
        <begin position="4"/>
        <end position="117"/>
    </location>
</feature>
<keyword evidence="1 6" id="KW-0597">Phosphoprotein</keyword>
<keyword evidence="5" id="KW-0804">Transcription</keyword>
<reference evidence="10 11" key="1">
    <citation type="submission" date="2015-10" db="EMBL/GenBank/DDBJ databases">
        <title>Draft genome sequence of Streptomyces griseorubiginosus DSM 40469, type strain for the species Streptomyces griseorubiginosus.</title>
        <authorList>
            <person name="Ruckert C."/>
            <person name="Winkler A."/>
            <person name="Kalinowski J."/>
            <person name="Kampfer P."/>
            <person name="Glaeser S."/>
        </authorList>
    </citation>
    <scope>NUCLEOTIDE SEQUENCE [LARGE SCALE GENOMIC DNA]</scope>
    <source>
        <strain evidence="10 11">DSM 40469</strain>
    </source>
</reference>
<evidence type="ECO:0000259" key="8">
    <source>
        <dbReference type="PROSITE" id="PS50110"/>
    </source>
</evidence>
<dbReference type="GO" id="GO:0000156">
    <property type="term" value="F:phosphorelay response regulator activity"/>
    <property type="evidence" value="ECO:0007669"/>
    <property type="project" value="TreeGrafter"/>
</dbReference>
<dbReference type="GO" id="GO:0006355">
    <property type="term" value="P:regulation of DNA-templated transcription"/>
    <property type="evidence" value="ECO:0007669"/>
    <property type="project" value="InterPro"/>
</dbReference>
<dbReference type="GO" id="GO:0005829">
    <property type="term" value="C:cytosol"/>
    <property type="evidence" value="ECO:0007669"/>
    <property type="project" value="TreeGrafter"/>
</dbReference>
<evidence type="ECO:0000256" key="5">
    <source>
        <dbReference type="ARBA" id="ARBA00023163"/>
    </source>
</evidence>
<evidence type="ECO:0000256" key="6">
    <source>
        <dbReference type="PROSITE-ProRule" id="PRU00169"/>
    </source>
</evidence>
<dbReference type="FunFam" id="3.40.50.2300:FF:000001">
    <property type="entry name" value="DNA-binding response regulator PhoB"/>
    <property type="match status" value="1"/>
</dbReference>
<dbReference type="PANTHER" id="PTHR48111:SF4">
    <property type="entry name" value="DNA-BINDING DUAL TRANSCRIPTIONAL REGULATOR OMPR"/>
    <property type="match status" value="1"/>
</dbReference>
<organism evidence="10 11">
    <name type="scientific">Streptomyces griseorubiginosus</name>
    <dbReference type="NCBI Taxonomy" id="67304"/>
    <lineage>
        <taxon>Bacteria</taxon>
        <taxon>Bacillati</taxon>
        <taxon>Actinomycetota</taxon>
        <taxon>Actinomycetes</taxon>
        <taxon>Kitasatosporales</taxon>
        <taxon>Streptomycetaceae</taxon>
        <taxon>Streptomyces</taxon>
    </lineage>
</organism>
<evidence type="ECO:0000256" key="2">
    <source>
        <dbReference type="ARBA" id="ARBA00023012"/>
    </source>
</evidence>
<dbReference type="RefSeq" id="WP_062239636.1">
    <property type="nucleotide sequence ID" value="NZ_JBEYRZ010000007.1"/>
</dbReference>
<dbReference type="EMBL" id="LMWV01000017">
    <property type="protein sequence ID" value="KUN65338.1"/>
    <property type="molecule type" value="Genomic_DNA"/>
</dbReference>
<dbReference type="Pfam" id="PF00072">
    <property type="entry name" value="Response_reg"/>
    <property type="match status" value="1"/>
</dbReference>
<comment type="caution">
    <text evidence="10">The sequence shown here is derived from an EMBL/GenBank/DDBJ whole genome shotgun (WGS) entry which is preliminary data.</text>
</comment>
<keyword evidence="4 7" id="KW-0238">DNA-binding</keyword>
<dbReference type="Gene3D" id="3.40.50.2300">
    <property type="match status" value="1"/>
</dbReference>
<gene>
    <name evidence="10" type="ORF">AQJ54_21155</name>
</gene>
<keyword evidence="2" id="KW-0902">Two-component regulatory system</keyword>
<dbReference type="InterPro" id="IPR036388">
    <property type="entry name" value="WH-like_DNA-bd_sf"/>
</dbReference>
<evidence type="ECO:0000256" key="7">
    <source>
        <dbReference type="PROSITE-ProRule" id="PRU01091"/>
    </source>
</evidence>
<evidence type="ECO:0000313" key="10">
    <source>
        <dbReference type="EMBL" id="KUN65338.1"/>
    </source>
</evidence>
<feature type="DNA-binding region" description="OmpR/PhoB-type" evidence="7">
    <location>
        <begin position="129"/>
        <end position="228"/>
    </location>
</feature>
<proteinExistence type="predicted"/>
<dbReference type="Pfam" id="PF00486">
    <property type="entry name" value="Trans_reg_C"/>
    <property type="match status" value="1"/>
</dbReference>
<dbReference type="SUPFAM" id="SSF46894">
    <property type="entry name" value="C-terminal effector domain of the bipartite response regulators"/>
    <property type="match status" value="1"/>
</dbReference>
<dbReference type="PANTHER" id="PTHR48111">
    <property type="entry name" value="REGULATOR OF RPOS"/>
    <property type="match status" value="1"/>
</dbReference>
<sequence length="233" mass="26344">MNARVLVAEDDTRQAEVIRRYLESEGHTALLVRDGRAALDEVRRHRPDLLVLDVMMPVVDGLDVCRILRRESDLPVLMLTARSTEEDLLLGLDLGADDYLTKPYSPRELMARIRTLLRRTRASGTPSADPVLRVGALAVDPVRRAVEVEGRHVVCTPGEFDVLATMAAEPERVFTRRQLLASTRGDDRYITERTIDVHVLNLRKKIEPVPRRPVYLQTVFGVGYRLTDGTRGR</sequence>
<keyword evidence="3" id="KW-0805">Transcription regulation</keyword>
<name>A0A117R158_9ACTN</name>
<dbReference type="Gene3D" id="1.10.10.10">
    <property type="entry name" value="Winged helix-like DNA-binding domain superfamily/Winged helix DNA-binding domain"/>
    <property type="match status" value="1"/>
</dbReference>
<dbReference type="InterPro" id="IPR001789">
    <property type="entry name" value="Sig_transdc_resp-reg_receiver"/>
</dbReference>
<dbReference type="CDD" id="cd00383">
    <property type="entry name" value="trans_reg_C"/>
    <property type="match status" value="1"/>
</dbReference>
<dbReference type="SMART" id="SM00862">
    <property type="entry name" value="Trans_reg_C"/>
    <property type="match status" value="1"/>
</dbReference>